<dbReference type="STRING" id="1797542.A3J59_02695"/>
<dbReference type="InterPro" id="IPR006140">
    <property type="entry name" value="D-isomer_DH_NAD-bd"/>
</dbReference>
<protein>
    <recommendedName>
        <fullName evidence="9">Hydroxyacid dehydrogenase</fullName>
    </recommendedName>
</protein>
<comment type="similarity">
    <text evidence="1 4">Belongs to the D-isomer specific 2-hydroxyacid dehydrogenase family.</text>
</comment>
<dbReference type="Pfam" id="PF00389">
    <property type="entry name" value="2-Hacid_dh"/>
    <property type="match status" value="1"/>
</dbReference>
<dbReference type="InterPro" id="IPR058205">
    <property type="entry name" value="D-LDH-like"/>
</dbReference>
<evidence type="ECO:0008006" key="9">
    <source>
        <dbReference type="Google" id="ProtNLM"/>
    </source>
</evidence>
<evidence type="ECO:0000259" key="6">
    <source>
        <dbReference type="Pfam" id="PF02826"/>
    </source>
</evidence>
<dbReference type="PROSITE" id="PS00065">
    <property type="entry name" value="D_2_HYDROXYACID_DH_1"/>
    <property type="match status" value="1"/>
</dbReference>
<dbReference type="EMBL" id="MHIL01000021">
    <property type="protein sequence ID" value="OGY51242.1"/>
    <property type="molecule type" value="Genomic_DNA"/>
</dbReference>
<organism evidence="7 8">
    <name type="scientific">Candidatus Buchananbacteria bacterium RIFCSPHIGHO2_02_FULL_56_16</name>
    <dbReference type="NCBI Taxonomy" id="1797542"/>
    <lineage>
        <taxon>Bacteria</taxon>
        <taxon>Candidatus Buchananiibacteriota</taxon>
    </lineage>
</organism>
<reference evidence="7 8" key="1">
    <citation type="journal article" date="2016" name="Nat. Commun.">
        <title>Thousands of microbial genomes shed light on interconnected biogeochemical processes in an aquifer system.</title>
        <authorList>
            <person name="Anantharaman K."/>
            <person name="Brown C.T."/>
            <person name="Hug L.A."/>
            <person name="Sharon I."/>
            <person name="Castelle C.J."/>
            <person name="Probst A.J."/>
            <person name="Thomas B.C."/>
            <person name="Singh A."/>
            <person name="Wilkins M.J."/>
            <person name="Karaoz U."/>
            <person name="Brodie E.L."/>
            <person name="Williams K.H."/>
            <person name="Hubbard S.S."/>
            <person name="Banfield J.F."/>
        </authorList>
    </citation>
    <scope>NUCLEOTIDE SEQUENCE [LARGE SCALE GENOMIC DNA]</scope>
</reference>
<evidence type="ECO:0000259" key="5">
    <source>
        <dbReference type="Pfam" id="PF00389"/>
    </source>
</evidence>
<evidence type="ECO:0000256" key="2">
    <source>
        <dbReference type="ARBA" id="ARBA00023002"/>
    </source>
</evidence>
<dbReference type="GO" id="GO:0051287">
    <property type="term" value="F:NAD binding"/>
    <property type="evidence" value="ECO:0007669"/>
    <property type="project" value="InterPro"/>
</dbReference>
<dbReference type="InterPro" id="IPR029752">
    <property type="entry name" value="D-isomer_DH_CS1"/>
</dbReference>
<dbReference type="PROSITE" id="PS00670">
    <property type="entry name" value="D_2_HYDROXYACID_DH_2"/>
    <property type="match status" value="1"/>
</dbReference>
<evidence type="ECO:0000313" key="7">
    <source>
        <dbReference type="EMBL" id="OGY51242.1"/>
    </source>
</evidence>
<comment type="caution">
    <text evidence="7">The sequence shown here is derived from an EMBL/GenBank/DDBJ whole genome shotgun (WGS) entry which is preliminary data.</text>
</comment>
<dbReference type="SUPFAM" id="SSF51735">
    <property type="entry name" value="NAD(P)-binding Rossmann-fold domains"/>
    <property type="match status" value="1"/>
</dbReference>
<dbReference type="InterPro" id="IPR029753">
    <property type="entry name" value="D-isomer_DH_CS"/>
</dbReference>
<evidence type="ECO:0000256" key="3">
    <source>
        <dbReference type="ARBA" id="ARBA00023027"/>
    </source>
</evidence>
<evidence type="ECO:0000313" key="8">
    <source>
        <dbReference type="Proteomes" id="UP000177310"/>
    </source>
</evidence>
<dbReference type="Proteomes" id="UP000177310">
    <property type="component" value="Unassembled WGS sequence"/>
</dbReference>
<keyword evidence="3" id="KW-0520">NAD</keyword>
<evidence type="ECO:0000256" key="4">
    <source>
        <dbReference type="RuleBase" id="RU003719"/>
    </source>
</evidence>
<proteinExistence type="inferred from homology"/>
<feature type="domain" description="D-isomer specific 2-hydroxyacid dehydrogenase NAD-binding" evidence="6">
    <location>
        <begin position="106"/>
        <end position="294"/>
    </location>
</feature>
<dbReference type="SUPFAM" id="SSF52283">
    <property type="entry name" value="Formate/glycerate dehydrogenase catalytic domain-like"/>
    <property type="match status" value="1"/>
</dbReference>
<dbReference type="PANTHER" id="PTHR43026:SF1">
    <property type="entry name" value="2-HYDROXYACID DEHYDROGENASE HOMOLOG 1-RELATED"/>
    <property type="match status" value="1"/>
</dbReference>
<dbReference type="Gene3D" id="3.40.50.720">
    <property type="entry name" value="NAD(P)-binding Rossmann-like Domain"/>
    <property type="match status" value="2"/>
</dbReference>
<sequence length="326" mass="35958">MNLAFFEAQDYEQAYLRRALPTHRLTFVSGRLTPGTASAAKAADVISVFIYSKVDATVLKTLPKLKLITTRSTGFDHVDIAASRQRGITVCNVPFYGENTVAEHAFALLLALARRLPQAWRKTEKNDFSIAGLKGFDLAGRTLGVIGGGHIGIQAAKVGNGFGMRVLVFDPHRKPALAKKFRFRYVTLDQLLRQSDVLSLHAPYNRQTHHLINKKNIARIKKGAVLINTARGGIVETAALTLALGRNLSAAGLDVVEHEELLQKKSLTASEQTKVRPIKKLLAKDNVLFTPHIAFYTQEALERILATTVESIDAFSKHKLKNTVTR</sequence>
<gene>
    <name evidence="7" type="ORF">A3J59_02695</name>
</gene>
<feature type="domain" description="D-isomer specific 2-hydroxyacid dehydrogenase catalytic" evidence="5">
    <location>
        <begin position="5"/>
        <end position="322"/>
    </location>
</feature>
<accession>A0A1G1YFY6</accession>
<dbReference type="GO" id="GO:0008720">
    <property type="term" value="F:D-lactate dehydrogenase (NAD+) activity"/>
    <property type="evidence" value="ECO:0007669"/>
    <property type="project" value="TreeGrafter"/>
</dbReference>
<dbReference type="PANTHER" id="PTHR43026">
    <property type="entry name" value="2-HYDROXYACID DEHYDROGENASE HOMOLOG 1-RELATED"/>
    <property type="match status" value="1"/>
</dbReference>
<evidence type="ECO:0000256" key="1">
    <source>
        <dbReference type="ARBA" id="ARBA00005854"/>
    </source>
</evidence>
<dbReference type="InterPro" id="IPR036291">
    <property type="entry name" value="NAD(P)-bd_dom_sf"/>
</dbReference>
<dbReference type="AlphaFoldDB" id="A0A1G1YFY6"/>
<keyword evidence="2 4" id="KW-0560">Oxidoreductase</keyword>
<dbReference type="InterPro" id="IPR006139">
    <property type="entry name" value="D-isomer_2_OHA_DH_cat_dom"/>
</dbReference>
<dbReference type="Pfam" id="PF02826">
    <property type="entry name" value="2-Hacid_dh_C"/>
    <property type="match status" value="1"/>
</dbReference>
<name>A0A1G1YFY6_9BACT</name>